<organism evidence="7 8">
    <name type="scientific">Angustibacter aerolatus</name>
    <dbReference type="NCBI Taxonomy" id="1162965"/>
    <lineage>
        <taxon>Bacteria</taxon>
        <taxon>Bacillati</taxon>
        <taxon>Actinomycetota</taxon>
        <taxon>Actinomycetes</taxon>
        <taxon>Kineosporiales</taxon>
        <taxon>Kineosporiaceae</taxon>
    </lineage>
</organism>
<comment type="similarity">
    <text evidence="1 4">Belongs to the tRNA pseudouridine synthase TruA family.</text>
</comment>
<dbReference type="InterPro" id="IPR020103">
    <property type="entry name" value="PsdUridine_synth_cat_dom_sf"/>
</dbReference>
<dbReference type="PANTHER" id="PTHR11142:SF0">
    <property type="entry name" value="TRNA PSEUDOURIDINE SYNTHASE-LIKE 1"/>
    <property type="match status" value="1"/>
</dbReference>
<sequence>MHVAAPAPDGFDARFAARHRHYRYRVSEPPGGVDPLRRLDVLDHRRPLDVDAMAEAASRLVGLHDFAAFCRRRAGATTVRTLLTYTWSRPEPGQVDAGLVVADVVADAFCHSMVRALVGALLPVGERRRDVDWPAQVLGAVVRDPAVSVVPPHGLTLERVDYPPDAEPGPSRGADPRRPQPGLSLHPSPTLTTVSRRQAHVVAAVIGVTVLVAGCAGPDSVAGAARSGGGVGRRRRRSSTRRIGAASSGCTGRRSTVSRSTPGTSSAG</sequence>
<dbReference type="Gene3D" id="3.30.70.660">
    <property type="entry name" value="Pseudouridine synthase I, catalytic domain, C-terminal subdomain"/>
    <property type="match status" value="1"/>
</dbReference>
<dbReference type="InterPro" id="IPR020095">
    <property type="entry name" value="PsdUridine_synth_TruA_C"/>
</dbReference>
<dbReference type="InterPro" id="IPR001406">
    <property type="entry name" value="PsdUridine_synth_TruA"/>
</dbReference>
<feature type="region of interest" description="Disordered" evidence="5">
    <location>
        <begin position="222"/>
        <end position="268"/>
    </location>
</feature>
<evidence type="ECO:0000313" key="7">
    <source>
        <dbReference type="EMBL" id="GMA88065.1"/>
    </source>
</evidence>
<dbReference type="PANTHER" id="PTHR11142">
    <property type="entry name" value="PSEUDOURIDYLATE SYNTHASE"/>
    <property type="match status" value="1"/>
</dbReference>
<dbReference type="InterPro" id="IPR020097">
    <property type="entry name" value="PsdUridine_synth_TruA_a/b_dom"/>
</dbReference>
<protein>
    <recommendedName>
        <fullName evidence="4">tRNA pseudouridine synthase</fullName>
        <ecNumber evidence="4">5.4.99.12</ecNumber>
    </recommendedName>
</protein>
<keyword evidence="2 4" id="KW-0819">tRNA processing</keyword>
<feature type="domain" description="Pseudouridine synthase I TruA alpha/beta" evidence="6">
    <location>
        <begin position="56"/>
        <end position="163"/>
    </location>
</feature>
<keyword evidence="3 4" id="KW-0413">Isomerase</keyword>
<gene>
    <name evidence="7" type="ORF">GCM10025868_33150</name>
</gene>
<feature type="region of interest" description="Disordered" evidence="5">
    <location>
        <begin position="157"/>
        <end position="190"/>
    </location>
</feature>
<dbReference type="Proteomes" id="UP001157017">
    <property type="component" value="Unassembled WGS sequence"/>
</dbReference>
<accession>A0ABQ6JIL7</accession>
<evidence type="ECO:0000256" key="1">
    <source>
        <dbReference type="ARBA" id="ARBA00009375"/>
    </source>
</evidence>
<evidence type="ECO:0000313" key="8">
    <source>
        <dbReference type="Proteomes" id="UP001157017"/>
    </source>
</evidence>
<keyword evidence="8" id="KW-1185">Reference proteome</keyword>
<reference evidence="8" key="1">
    <citation type="journal article" date="2019" name="Int. J. Syst. Evol. Microbiol.">
        <title>The Global Catalogue of Microorganisms (GCM) 10K type strain sequencing project: providing services to taxonomists for standard genome sequencing and annotation.</title>
        <authorList>
            <consortium name="The Broad Institute Genomics Platform"/>
            <consortium name="The Broad Institute Genome Sequencing Center for Infectious Disease"/>
            <person name="Wu L."/>
            <person name="Ma J."/>
        </authorList>
    </citation>
    <scope>NUCLEOTIDE SEQUENCE [LARGE SCALE GENOMIC DNA]</scope>
    <source>
        <strain evidence="8">NBRC 108730</strain>
    </source>
</reference>
<proteinExistence type="inferred from homology"/>
<evidence type="ECO:0000256" key="4">
    <source>
        <dbReference type="RuleBase" id="RU003792"/>
    </source>
</evidence>
<evidence type="ECO:0000256" key="2">
    <source>
        <dbReference type="ARBA" id="ARBA00022694"/>
    </source>
</evidence>
<evidence type="ECO:0000256" key="3">
    <source>
        <dbReference type="ARBA" id="ARBA00023235"/>
    </source>
</evidence>
<evidence type="ECO:0000259" key="6">
    <source>
        <dbReference type="Pfam" id="PF01416"/>
    </source>
</evidence>
<dbReference type="EC" id="5.4.99.12" evidence="4"/>
<feature type="compositionally biased region" description="Polar residues" evidence="5">
    <location>
        <begin position="253"/>
        <end position="268"/>
    </location>
</feature>
<name>A0ABQ6JIL7_9ACTN</name>
<dbReference type="EMBL" id="BSUZ01000001">
    <property type="protein sequence ID" value="GMA88065.1"/>
    <property type="molecule type" value="Genomic_DNA"/>
</dbReference>
<comment type="caution">
    <text evidence="7">The sequence shown here is derived from an EMBL/GenBank/DDBJ whole genome shotgun (WGS) entry which is preliminary data.</text>
</comment>
<dbReference type="Pfam" id="PF01416">
    <property type="entry name" value="PseudoU_synth_1"/>
    <property type="match status" value="1"/>
</dbReference>
<dbReference type="SUPFAM" id="SSF55120">
    <property type="entry name" value="Pseudouridine synthase"/>
    <property type="match status" value="1"/>
</dbReference>
<comment type="catalytic activity">
    <reaction evidence="4">
        <text>uridine(38/39/40) in tRNA = pseudouridine(38/39/40) in tRNA</text>
        <dbReference type="Rhea" id="RHEA:22376"/>
        <dbReference type="Rhea" id="RHEA-COMP:10085"/>
        <dbReference type="Rhea" id="RHEA-COMP:10087"/>
        <dbReference type="ChEBI" id="CHEBI:65314"/>
        <dbReference type="ChEBI" id="CHEBI:65315"/>
        <dbReference type="EC" id="5.4.99.12"/>
    </reaction>
</comment>
<evidence type="ECO:0000256" key="5">
    <source>
        <dbReference type="SAM" id="MobiDB-lite"/>
    </source>
</evidence>